<dbReference type="PANTHER" id="PTHR40763:SF5">
    <property type="entry name" value="MEMBRANE PROTEIN"/>
    <property type="match status" value="1"/>
</dbReference>
<feature type="region of interest" description="Disordered" evidence="1">
    <location>
        <begin position="179"/>
        <end position="198"/>
    </location>
</feature>
<feature type="compositionally biased region" description="Gly residues" evidence="1">
    <location>
        <begin position="1"/>
        <end position="10"/>
    </location>
</feature>
<reference evidence="2 3" key="1">
    <citation type="submission" date="2018-07" db="EMBL/GenBank/DDBJ databases">
        <title>Complete genome sequencing of Ornithinimicrobium sp. AMA3305.</title>
        <authorList>
            <person name="Bae J.-W."/>
        </authorList>
    </citation>
    <scope>NUCLEOTIDE SEQUENCE [LARGE SCALE GENOMIC DNA]</scope>
    <source>
        <strain evidence="2 3">AMA3305</strain>
    </source>
</reference>
<gene>
    <name evidence="2" type="ORF">DV701_10940</name>
</gene>
<evidence type="ECO:0000256" key="1">
    <source>
        <dbReference type="SAM" id="MobiDB-lite"/>
    </source>
</evidence>
<protein>
    <submittedName>
        <fullName evidence="2">Uncharacterized protein</fullName>
    </submittedName>
</protein>
<evidence type="ECO:0000313" key="2">
    <source>
        <dbReference type="EMBL" id="AXH96569.1"/>
    </source>
</evidence>
<dbReference type="EMBL" id="CP031229">
    <property type="protein sequence ID" value="AXH96569.1"/>
    <property type="molecule type" value="Genomic_DNA"/>
</dbReference>
<dbReference type="OrthoDB" id="4772576at2"/>
<keyword evidence="3" id="KW-1185">Reference proteome</keyword>
<dbReference type="Proteomes" id="UP000253790">
    <property type="component" value="Chromosome"/>
</dbReference>
<evidence type="ECO:0000313" key="3">
    <source>
        <dbReference type="Proteomes" id="UP000253790"/>
    </source>
</evidence>
<name>A0A345NNG1_9MICO</name>
<feature type="compositionally biased region" description="Pro residues" evidence="1">
    <location>
        <begin position="28"/>
        <end position="37"/>
    </location>
</feature>
<accession>A0A345NNG1</accession>
<dbReference type="AlphaFoldDB" id="A0A345NNG1"/>
<sequence length="198" mass="20733">MTSTGGGAGAGPEQWRGPSEIGDEQTVGPPPPLPDPNVPGQGLPEIVPDAATPLPAYRGTPAPPPARREKSDPFFALIGDVTRTGRWPAARRTTALSAIGDVRLDLREVLQPGETLEIEAWSLIGNLAVVVPPGTEVSVEGGALMGGFKQTNDADPATPRTGARLILKAYLLIGDIKVREAGPDSGKPPRGWRWSARS</sequence>
<feature type="region of interest" description="Disordered" evidence="1">
    <location>
        <begin position="1"/>
        <end position="73"/>
    </location>
</feature>
<dbReference type="PANTHER" id="PTHR40763">
    <property type="entry name" value="MEMBRANE PROTEIN-RELATED"/>
    <property type="match status" value="1"/>
</dbReference>
<proteinExistence type="predicted"/>
<organism evidence="2 3">
    <name type="scientific">Ornithinimicrobium avium</name>
    <dbReference type="NCBI Taxonomy" id="2283195"/>
    <lineage>
        <taxon>Bacteria</taxon>
        <taxon>Bacillati</taxon>
        <taxon>Actinomycetota</taxon>
        <taxon>Actinomycetes</taxon>
        <taxon>Micrococcales</taxon>
        <taxon>Ornithinimicrobiaceae</taxon>
        <taxon>Ornithinimicrobium</taxon>
    </lineage>
</organism>
<dbReference type="KEGG" id="orn:DV701_10940"/>
<dbReference type="RefSeq" id="WP_114928334.1">
    <property type="nucleotide sequence ID" value="NZ_CP031229.1"/>
</dbReference>